<dbReference type="RefSeq" id="WP_067135954.1">
    <property type="nucleotide sequence ID" value="NZ_KQ948232.1"/>
</dbReference>
<accession>A0A101NU32</accession>
<dbReference type="AlphaFoldDB" id="A0A101NU32"/>
<dbReference type="STRING" id="67386.AQI95_40520"/>
<comment type="caution">
    <text evidence="3">The sequence shown here is derived from an EMBL/GenBank/DDBJ whole genome shotgun (WGS) entry which is preliminary data.</text>
</comment>
<proteinExistence type="predicted"/>
<keyword evidence="4" id="KW-1185">Reference proteome</keyword>
<evidence type="ECO:0000313" key="3">
    <source>
        <dbReference type="EMBL" id="KUM99177.1"/>
    </source>
</evidence>
<dbReference type="PANTHER" id="PTHR43784:SF2">
    <property type="entry name" value="GDSL-LIKE LIPASE_ACYLHYDROLASE, PUTATIVE (AFU_ORTHOLOGUE AFUA_2G00820)-RELATED"/>
    <property type="match status" value="1"/>
</dbReference>
<reference evidence="3 4" key="1">
    <citation type="submission" date="2015-10" db="EMBL/GenBank/DDBJ databases">
        <title>Draft genome sequence of Streptomyces yokosukanensis DSM 40224, type strain for the species Streptomyces yokosukanensis.</title>
        <authorList>
            <person name="Ruckert C."/>
            <person name="Winkler A."/>
            <person name="Kalinowski J."/>
            <person name="Kampfer P."/>
            <person name="Glaeser S."/>
        </authorList>
    </citation>
    <scope>NUCLEOTIDE SEQUENCE [LARGE SCALE GENOMIC DNA]</scope>
    <source>
        <strain evidence="3 4">DSM 40224</strain>
    </source>
</reference>
<evidence type="ECO:0000313" key="4">
    <source>
        <dbReference type="Proteomes" id="UP000053127"/>
    </source>
</evidence>
<dbReference type="EMBL" id="LMWN01000067">
    <property type="protein sequence ID" value="KUM99177.1"/>
    <property type="molecule type" value="Genomic_DNA"/>
</dbReference>
<dbReference type="OrthoDB" id="1828825at2"/>
<dbReference type="Gene3D" id="3.40.50.1110">
    <property type="entry name" value="SGNH hydrolase"/>
    <property type="match status" value="1"/>
</dbReference>
<organism evidence="3 4">
    <name type="scientific">Streptomyces yokosukanensis</name>
    <dbReference type="NCBI Taxonomy" id="67386"/>
    <lineage>
        <taxon>Bacteria</taxon>
        <taxon>Bacillati</taxon>
        <taxon>Actinomycetota</taxon>
        <taxon>Actinomycetes</taxon>
        <taxon>Kitasatosporales</taxon>
        <taxon>Streptomycetaceae</taxon>
        <taxon>Streptomyces</taxon>
    </lineage>
</organism>
<dbReference type="InterPro" id="IPR036514">
    <property type="entry name" value="SGNH_hydro_sf"/>
</dbReference>
<sequence length="426" mass="44438">MRRRLGVLLSLSLTLVVPALAAAPAAHATTDTFIGTWAAPPTAVPASDSTVYEDQTLRQKVHLSVAGGSLRVRFTNEFGTTPLVIGEAHAARPSVGGPATAIDPGTDRVLRFDGSASTTLAPGTARWSDPVALPTTAGGDLVVSLYLPQRTPADTVHSAAYQSNFVASGDVTGKPDVTPASTTTSWHFLSGVAVAGDSGTADAALVTLGDSITDGEHTTVDTDHRWPDLLAERLRRDRQLAGTGVVNAGIGGNRLLRDPNPVPGSPAESFAAYFGESGLKRFDRDVLGQPGARAVTVLLGVNDLGQPGIAAPTSEEVTADELIDGYKQLIQRAHQRGLKIFGATITPFEGDTLGYSTSQRQSTRQAVNDWIRTSGAFDAVIDFDAAVRDPARPGRLLPAYNGGDGLHPNDAGMAAMAQAVPLQILK</sequence>
<dbReference type="PANTHER" id="PTHR43784">
    <property type="entry name" value="GDSL-LIKE LIPASE/ACYLHYDROLASE, PUTATIVE (AFU_ORTHOLOGUE AFUA_2G00820)-RELATED"/>
    <property type="match status" value="1"/>
</dbReference>
<gene>
    <name evidence="3" type="ORF">AQI95_40520</name>
</gene>
<dbReference type="Pfam" id="PF13472">
    <property type="entry name" value="Lipase_GDSL_2"/>
    <property type="match status" value="1"/>
</dbReference>
<feature type="chain" id="PRO_5039515669" evidence="1">
    <location>
        <begin position="29"/>
        <end position="426"/>
    </location>
</feature>
<evidence type="ECO:0000259" key="2">
    <source>
        <dbReference type="Pfam" id="PF13472"/>
    </source>
</evidence>
<dbReference type="InterPro" id="IPR013830">
    <property type="entry name" value="SGNH_hydro"/>
</dbReference>
<evidence type="ECO:0000256" key="1">
    <source>
        <dbReference type="SAM" id="SignalP"/>
    </source>
</evidence>
<dbReference type="InterPro" id="IPR053140">
    <property type="entry name" value="GDSL_Rv0518-like"/>
</dbReference>
<keyword evidence="1" id="KW-0732">Signal</keyword>
<name>A0A101NU32_9ACTN</name>
<protein>
    <submittedName>
        <fullName evidence="3">GDSL family lipase</fullName>
    </submittedName>
</protein>
<feature type="domain" description="SGNH hydrolase-type esterase" evidence="2">
    <location>
        <begin position="208"/>
        <end position="415"/>
    </location>
</feature>
<dbReference type="Proteomes" id="UP000053127">
    <property type="component" value="Unassembled WGS sequence"/>
</dbReference>
<dbReference type="CDD" id="cd01830">
    <property type="entry name" value="XynE_like"/>
    <property type="match status" value="1"/>
</dbReference>
<feature type="signal peptide" evidence="1">
    <location>
        <begin position="1"/>
        <end position="28"/>
    </location>
</feature>
<dbReference type="SUPFAM" id="SSF52266">
    <property type="entry name" value="SGNH hydrolase"/>
    <property type="match status" value="1"/>
</dbReference>